<protein>
    <submittedName>
        <fullName evidence="1">Uncharacterized protein</fullName>
    </submittedName>
</protein>
<dbReference type="EMBL" id="HBGZ01033923">
    <property type="protein sequence ID" value="CAD9633214.1"/>
    <property type="molecule type" value="Transcribed_RNA"/>
</dbReference>
<dbReference type="AlphaFoldDB" id="A0A7S2Q5H3"/>
<reference evidence="1" key="1">
    <citation type="submission" date="2021-01" db="EMBL/GenBank/DDBJ databases">
        <authorList>
            <person name="Corre E."/>
            <person name="Pelletier E."/>
            <person name="Niang G."/>
            <person name="Scheremetjew M."/>
            <person name="Finn R."/>
            <person name="Kale V."/>
            <person name="Holt S."/>
            <person name="Cochrane G."/>
            <person name="Meng A."/>
            <person name="Brown T."/>
            <person name="Cohen L."/>
        </authorList>
    </citation>
    <scope>NUCLEOTIDE SEQUENCE</scope>
    <source>
        <strain evidence="1">SM1012Den-03</strain>
    </source>
</reference>
<proteinExistence type="predicted"/>
<name>A0A7S2Q5H3_9STRA</name>
<evidence type="ECO:0000313" key="1">
    <source>
        <dbReference type="EMBL" id="CAD9633214.1"/>
    </source>
</evidence>
<accession>A0A7S2Q5H3</accession>
<gene>
    <name evidence="1" type="ORF">SMAR0320_LOCUS24327</name>
</gene>
<sequence>MLYVLALTRRGIVSMRALFISSIFTAPLHHFVVCYNLVPHDGRRSILKTRRNFVTFTTTSILSPLLLPLSDQNACAAEEYYSMSTMKETAQYIKKYSNENFLRSVMESDCNFLYRGLSPDANKQLVTENSSGLVITDEPFDLLDVETYGSNAAATYFQSLEVQMNANRLSIRPSNSHMGSTCPLEAAKWGTAVSIWPLGEHGVQFAWMEGGGLFWPVPASSESRAIAHSDGTQNDDKRLSEALRGNAWEIMFRADNGFLAVPAAFDDELKEILRRNM</sequence>
<organism evidence="1">
    <name type="scientific">Skeletonema marinoi</name>
    <dbReference type="NCBI Taxonomy" id="267567"/>
    <lineage>
        <taxon>Eukaryota</taxon>
        <taxon>Sar</taxon>
        <taxon>Stramenopiles</taxon>
        <taxon>Ochrophyta</taxon>
        <taxon>Bacillariophyta</taxon>
        <taxon>Coscinodiscophyceae</taxon>
        <taxon>Thalassiosirophycidae</taxon>
        <taxon>Thalassiosirales</taxon>
        <taxon>Skeletonemataceae</taxon>
        <taxon>Skeletonema</taxon>
        <taxon>Skeletonema marinoi-dohrnii complex</taxon>
    </lineage>
</organism>